<dbReference type="Proteomes" id="UP001222275">
    <property type="component" value="Chromosome"/>
</dbReference>
<feature type="transmembrane region" description="Helical" evidence="2">
    <location>
        <begin position="113"/>
        <end position="132"/>
    </location>
</feature>
<organism evidence="4 5">
    <name type="scientific">Thiomicrorhabdus lithotrophica</name>
    <dbReference type="NCBI Taxonomy" id="2949997"/>
    <lineage>
        <taxon>Bacteria</taxon>
        <taxon>Pseudomonadati</taxon>
        <taxon>Pseudomonadota</taxon>
        <taxon>Gammaproteobacteria</taxon>
        <taxon>Thiotrichales</taxon>
        <taxon>Piscirickettsiaceae</taxon>
        <taxon>Thiomicrorhabdus</taxon>
    </lineage>
</organism>
<feature type="domain" description="Tim44-like" evidence="3">
    <location>
        <begin position="197"/>
        <end position="328"/>
    </location>
</feature>
<feature type="region of interest" description="Disordered" evidence="1">
    <location>
        <begin position="57"/>
        <end position="78"/>
    </location>
</feature>
<name>A0ABY8CEI8_9GAMM</name>
<feature type="transmembrane region" description="Helical" evidence="2">
    <location>
        <begin position="88"/>
        <end position="106"/>
    </location>
</feature>
<sequence>MKSLFNLSLSKMSIQPSLVVLIALMFGMLSVSHVAEAKRFGMGKSMGYNKQVAPKSYNKTPTAPKAAPASAAPKAGASGRPASGASKWLGPLAGLAAGGLLAAMIFGDGFESLQIFDILLFALIAFVLFKLFTRKVQNNSQQAYQSAYAEQDRQQEVNRSQQQAAYRQTQQEAPVNPANNGGSIFGADLEDGVGQGVSDNAQYLNEIPAWFDEEGFVDGAKSHFMALQKAWDNVDLSEIESYCTPDLFAALQQELRGVQAGDNHTVVDTLDAEIATMAVDGEYFVVSMRFTGFIQEDAVQGAHAFSEIWHIRRLANDEGNWQVAGIQQVNGSL</sequence>
<keyword evidence="5" id="KW-1185">Reference proteome</keyword>
<keyword evidence="2" id="KW-1133">Transmembrane helix</keyword>
<evidence type="ECO:0000313" key="4">
    <source>
        <dbReference type="EMBL" id="WEJ62926.1"/>
    </source>
</evidence>
<gene>
    <name evidence="4" type="ORF">NR989_01380</name>
</gene>
<dbReference type="InterPro" id="IPR007379">
    <property type="entry name" value="Tim44-like_dom"/>
</dbReference>
<feature type="region of interest" description="Disordered" evidence="1">
    <location>
        <begin position="151"/>
        <end position="181"/>
    </location>
</feature>
<keyword evidence="2" id="KW-0812">Transmembrane</keyword>
<feature type="compositionally biased region" description="Low complexity" evidence="1">
    <location>
        <begin position="161"/>
        <end position="173"/>
    </location>
</feature>
<dbReference type="Pfam" id="PF04280">
    <property type="entry name" value="Tim44"/>
    <property type="match status" value="1"/>
</dbReference>
<evidence type="ECO:0000256" key="2">
    <source>
        <dbReference type="SAM" id="Phobius"/>
    </source>
</evidence>
<accession>A0ABY8CEI8</accession>
<dbReference type="SMART" id="SM00978">
    <property type="entry name" value="Tim44"/>
    <property type="match status" value="1"/>
</dbReference>
<protein>
    <submittedName>
        <fullName evidence="4">Tim44-like domain-containing protein</fullName>
    </submittedName>
</protein>
<dbReference type="PANTHER" id="PTHR41542">
    <property type="entry name" value="BLL5807 PROTEIN"/>
    <property type="match status" value="1"/>
</dbReference>
<dbReference type="Gene3D" id="3.10.450.240">
    <property type="match status" value="1"/>
</dbReference>
<dbReference type="SUPFAM" id="SSF54427">
    <property type="entry name" value="NTF2-like"/>
    <property type="match status" value="1"/>
</dbReference>
<dbReference type="EMBL" id="CP102381">
    <property type="protein sequence ID" value="WEJ62926.1"/>
    <property type="molecule type" value="Genomic_DNA"/>
</dbReference>
<evidence type="ECO:0000259" key="3">
    <source>
        <dbReference type="SMART" id="SM00978"/>
    </source>
</evidence>
<reference evidence="4 5" key="1">
    <citation type="submission" date="2022-06" db="EMBL/GenBank/DDBJ databases">
        <title>Thiomicrohabdus sp. nov, an obligately chemolithoautotrophic, sulfur-oxidizing bacterium isolated from beach of Guanyin Mountain. Amoy.</title>
        <authorList>
            <person name="Zhu H."/>
        </authorList>
    </citation>
    <scope>NUCLEOTIDE SEQUENCE [LARGE SCALE GENOMIC DNA]</scope>
    <source>
        <strain evidence="4 5">XGS-01</strain>
    </source>
</reference>
<feature type="compositionally biased region" description="Low complexity" evidence="1">
    <location>
        <begin position="63"/>
        <end position="78"/>
    </location>
</feature>
<evidence type="ECO:0000313" key="5">
    <source>
        <dbReference type="Proteomes" id="UP001222275"/>
    </source>
</evidence>
<proteinExistence type="predicted"/>
<dbReference type="InterPro" id="IPR032710">
    <property type="entry name" value="NTF2-like_dom_sf"/>
</dbReference>
<dbReference type="RefSeq" id="WP_275595183.1">
    <property type="nucleotide sequence ID" value="NZ_CP102381.1"/>
</dbReference>
<evidence type="ECO:0000256" key="1">
    <source>
        <dbReference type="SAM" id="MobiDB-lite"/>
    </source>
</evidence>
<keyword evidence="2" id="KW-0472">Membrane</keyword>
<dbReference type="PANTHER" id="PTHR41542:SF1">
    <property type="entry name" value="BLL5807 PROTEIN"/>
    <property type="match status" value="1"/>
</dbReference>